<evidence type="ECO:0000256" key="8">
    <source>
        <dbReference type="HAMAP-Rule" id="MF_02078"/>
    </source>
</evidence>
<feature type="transmembrane region" description="Helical" evidence="8">
    <location>
        <begin position="374"/>
        <end position="395"/>
    </location>
</feature>
<gene>
    <name evidence="8" type="primary">murJ</name>
    <name evidence="10" type="ORF">X928_05240</name>
</gene>
<dbReference type="RefSeq" id="WP_103078772.1">
    <property type="nucleotide sequence ID" value="NZ_AZRM01000025.1"/>
</dbReference>
<feature type="transmembrane region" description="Helical" evidence="8">
    <location>
        <begin position="401"/>
        <end position="422"/>
    </location>
</feature>
<sequence>MSKLLKHTFLFSLATLISRLLGLLRDATFAHYFGISAEYDAYLVAIILPFFLRKIFADGALSSAFIPLFTRKQGKDSQVFLSTTIWFVLITTVSLYIPVYFFSDQIVLVLGTGLSESTMELTSYLLKITYPFIIFISLWAVATGVLNSNDIYFGPAFAPALSNLCSVVFIFLSSYFSPRILGPTIGFTVGGILQFLLVFYILRKIHFRMTLDFNFKDLKSIMNLFGPALLGVAVASLNTLVDTNIATWTGTGGVSTIQYALRIYQLPLSIFAISVANALLPKLSYSSSIKDEKEYNKNLKDSIELTLFFAIPSMFGLIFLNNEIVALIYQHGSFTFEDTLITAKTLLYYSLGLPFYSLHTIFIRTYHSKLNTRYPSLVAVVMLLVNATLDVLLAFRYGVVGIALATAISGIIGMFMTGFNIIKGLTGEDWMEIFKIFIASAVMSIFIVTSKGFFDSRLLVVLLIALSALVYFSSAYIIGSKKLKLAINIFFKRK</sequence>
<dbReference type="Pfam" id="PF03023">
    <property type="entry name" value="MurJ"/>
    <property type="match status" value="1"/>
</dbReference>
<dbReference type="InterPro" id="IPR051050">
    <property type="entry name" value="Lipid_II_flippase_MurJ/MviN"/>
</dbReference>
<feature type="transmembrane region" description="Helical" evidence="8">
    <location>
        <begin position="121"/>
        <end position="141"/>
    </location>
</feature>
<keyword evidence="3 8" id="KW-0812">Transmembrane</keyword>
<feature type="transmembrane region" description="Helical" evidence="8">
    <location>
        <begin position="153"/>
        <end position="174"/>
    </location>
</feature>
<keyword evidence="2 8" id="KW-1003">Cell membrane</keyword>
<evidence type="ECO:0000256" key="2">
    <source>
        <dbReference type="ARBA" id="ARBA00022475"/>
    </source>
</evidence>
<keyword evidence="4 8" id="KW-0133">Cell shape</keyword>
<dbReference type="HAMAP" id="MF_02078">
    <property type="entry name" value="MurJ_MviN"/>
    <property type="match status" value="1"/>
</dbReference>
<protein>
    <recommendedName>
        <fullName evidence="8">Probable lipid II flippase MurJ</fullName>
    </recommendedName>
</protein>
<feature type="transmembrane region" description="Helical" evidence="8">
    <location>
        <begin position="222"/>
        <end position="241"/>
    </location>
</feature>
<evidence type="ECO:0000256" key="7">
    <source>
        <dbReference type="ARBA" id="ARBA00023136"/>
    </source>
</evidence>
<dbReference type="OrthoDB" id="9804143at2"/>
<dbReference type="PANTHER" id="PTHR47019:SF1">
    <property type="entry name" value="LIPID II FLIPPASE MURJ"/>
    <property type="match status" value="1"/>
</dbReference>
<dbReference type="CDD" id="cd13123">
    <property type="entry name" value="MATE_MurJ_like"/>
    <property type="match status" value="1"/>
</dbReference>
<comment type="similarity">
    <text evidence="8 9">Belongs to the MurJ/MviN family.</text>
</comment>
<evidence type="ECO:0000256" key="5">
    <source>
        <dbReference type="ARBA" id="ARBA00022984"/>
    </source>
</evidence>
<keyword evidence="5 8" id="KW-0573">Peptidoglycan synthesis</keyword>
<comment type="subcellular location">
    <subcellularLocation>
        <location evidence="1 8">Cell membrane</location>
        <topology evidence="1 8">Multi-pass membrane protein</topology>
    </subcellularLocation>
</comment>
<evidence type="ECO:0000256" key="9">
    <source>
        <dbReference type="PIRNR" id="PIRNR002869"/>
    </source>
</evidence>
<evidence type="ECO:0000313" key="11">
    <source>
        <dbReference type="Proteomes" id="UP000236199"/>
    </source>
</evidence>
<dbReference type="GO" id="GO:0071555">
    <property type="term" value="P:cell wall organization"/>
    <property type="evidence" value="ECO:0007669"/>
    <property type="project" value="UniProtKB-UniRule"/>
</dbReference>
<keyword evidence="6 8" id="KW-1133">Transmembrane helix</keyword>
<organism evidence="10 11">
    <name type="scientific">Petrotoga miotherma DSM 10691</name>
    <dbReference type="NCBI Taxonomy" id="1434326"/>
    <lineage>
        <taxon>Bacteria</taxon>
        <taxon>Thermotogati</taxon>
        <taxon>Thermotogota</taxon>
        <taxon>Thermotogae</taxon>
        <taxon>Petrotogales</taxon>
        <taxon>Petrotogaceae</taxon>
        <taxon>Petrotoga</taxon>
    </lineage>
</organism>
<feature type="transmembrane region" description="Helical" evidence="8">
    <location>
        <begin position="301"/>
        <end position="320"/>
    </location>
</feature>
<reference evidence="10 11" key="1">
    <citation type="submission" date="2013-12" db="EMBL/GenBank/DDBJ databases">
        <title>Comparative genomics of Petrotoga isolates.</title>
        <authorList>
            <person name="Nesbo C.L."/>
            <person name="Charchuk R."/>
            <person name="Chow K."/>
        </authorList>
    </citation>
    <scope>NUCLEOTIDE SEQUENCE [LARGE SCALE GENOMIC DNA]</scope>
    <source>
        <strain evidence="10 11">DSM 10691</strain>
    </source>
</reference>
<dbReference type="GO" id="GO:0008360">
    <property type="term" value="P:regulation of cell shape"/>
    <property type="evidence" value="ECO:0007669"/>
    <property type="project" value="UniProtKB-UniRule"/>
</dbReference>
<feature type="transmembrane region" description="Helical" evidence="8">
    <location>
        <begin position="340"/>
        <end position="362"/>
    </location>
</feature>
<feature type="transmembrane region" description="Helical" evidence="8">
    <location>
        <begin position="261"/>
        <end position="280"/>
    </location>
</feature>
<dbReference type="InterPro" id="IPR004268">
    <property type="entry name" value="MurJ"/>
</dbReference>
<dbReference type="AlphaFoldDB" id="A0A2K1PC54"/>
<proteinExistence type="inferred from homology"/>
<keyword evidence="8 9" id="KW-0961">Cell wall biogenesis/degradation</keyword>
<dbReference type="PIRSF" id="PIRSF002869">
    <property type="entry name" value="MviN"/>
    <property type="match status" value="1"/>
</dbReference>
<dbReference type="UniPathway" id="UPA00219"/>
<comment type="function">
    <text evidence="8 9">Involved in peptidoglycan biosynthesis. Transports lipid-linked peptidoglycan precursors from the inner to the outer leaflet of the cytoplasmic membrane.</text>
</comment>
<feature type="transmembrane region" description="Helical" evidence="8">
    <location>
        <begin position="460"/>
        <end position="479"/>
    </location>
</feature>
<feature type="transmembrane region" description="Helical" evidence="8">
    <location>
        <begin position="180"/>
        <end position="202"/>
    </location>
</feature>
<dbReference type="Proteomes" id="UP000236199">
    <property type="component" value="Unassembled WGS sequence"/>
</dbReference>
<dbReference type="EMBL" id="AZRM01000025">
    <property type="protein sequence ID" value="PNS00318.1"/>
    <property type="molecule type" value="Genomic_DNA"/>
</dbReference>
<name>A0A2K1PC54_9BACT</name>
<evidence type="ECO:0000256" key="4">
    <source>
        <dbReference type="ARBA" id="ARBA00022960"/>
    </source>
</evidence>
<dbReference type="PRINTS" id="PR01806">
    <property type="entry name" value="VIRFACTRMVIN"/>
</dbReference>
<dbReference type="GO" id="GO:0034204">
    <property type="term" value="P:lipid translocation"/>
    <property type="evidence" value="ECO:0007669"/>
    <property type="project" value="TreeGrafter"/>
</dbReference>
<dbReference type="GO" id="GO:0005886">
    <property type="term" value="C:plasma membrane"/>
    <property type="evidence" value="ECO:0007669"/>
    <property type="project" value="UniProtKB-SubCell"/>
</dbReference>
<feature type="transmembrane region" description="Helical" evidence="8">
    <location>
        <begin position="434"/>
        <end position="454"/>
    </location>
</feature>
<dbReference type="GO" id="GO:0015648">
    <property type="term" value="F:lipid-linked peptidoglycan transporter activity"/>
    <property type="evidence" value="ECO:0007669"/>
    <property type="project" value="UniProtKB-UniRule"/>
</dbReference>
<keyword evidence="7 8" id="KW-0472">Membrane</keyword>
<keyword evidence="11" id="KW-1185">Reference proteome</keyword>
<dbReference type="NCBIfam" id="TIGR01695">
    <property type="entry name" value="murJ_mviN"/>
    <property type="match status" value="1"/>
</dbReference>
<comment type="pathway">
    <text evidence="8">Cell wall biogenesis; peptidoglycan biosynthesis.</text>
</comment>
<feature type="transmembrane region" description="Helical" evidence="8">
    <location>
        <begin position="79"/>
        <end position="101"/>
    </location>
</feature>
<evidence type="ECO:0000313" key="10">
    <source>
        <dbReference type="EMBL" id="PNS00318.1"/>
    </source>
</evidence>
<evidence type="ECO:0000256" key="6">
    <source>
        <dbReference type="ARBA" id="ARBA00022989"/>
    </source>
</evidence>
<feature type="transmembrane region" description="Helical" evidence="8">
    <location>
        <begin position="42"/>
        <end position="67"/>
    </location>
</feature>
<keyword evidence="8 9" id="KW-0813">Transport</keyword>
<accession>A0A2K1PC54</accession>
<dbReference type="GO" id="GO:0009252">
    <property type="term" value="P:peptidoglycan biosynthetic process"/>
    <property type="evidence" value="ECO:0007669"/>
    <property type="project" value="UniProtKB-UniRule"/>
</dbReference>
<evidence type="ECO:0000256" key="3">
    <source>
        <dbReference type="ARBA" id="ARBA00022692"/>
    </source>
</evidence>
<dbReference type="PANTHER" id="PTHR47019">
    <property type="entry name" value="LIPID II FLIPPASE MURJ"/>
    <property type="match status" value="1"/>
</dbReference>
<comment type="caution">
    <text evidence="10">The sequence shown here is derived from an EMBL/GenBank/DDBJ whole genome shotgun (WGS) entry which is preliminary data.</text>
</comment>
<evidence type="ECO:0000256" key="1">
    <source>
        <dbReference type="ARBA" id="ARBA00004651"/>
    </source>
</evidence>